<dbReference type="AlphaFoldDB" id="A0A840SBI3"/>
<sequence length="259" mass="28131">MSATPRLTHLPRRTLVLSGLFTILPAWSQTGADALLAATQLRLGVERLVKLELERRALPRLTRALQESERERPRVGAALQHLRRPWPQLNERRQAQVLRATDEAADLVADLQRTPGTLLGDSEAVAVRLGFVTTTLSGLAPDPERAALVDLLARAGTTALRVGKLNFAAAMETGRGSASVAVAAQQSVIEFESALQSLGRQRLGERATQNLELAQHQWVLFRAALSPSGLVKSPDRLPEVATTTDRIAEALSRLAQQLT</sequence>
<evidence type="ECO:0000313" key="2">
    <source>
        <dbReference type="Proteomes" id="UP000554837"/>
    </source>
</evidence>
<proteinExistence type="predicted"/>
<keyword evidence="2" id="KW-1185">Reference proteome</keyword>
<dbReference type="RefSeq" id="WP_138855227.1">
    <property type="nucleotide sequence ID" value="NZ_CP040709.1"/>
</dbReference>
<organism evidence="1 2">
    <name type="scientific">Inhella inkyongensis</name>
    <dbReference type="NCBI Taxonomy" id="392593"/>
    <lineage>
        <taxon>Bacteria</taxon>
        <taxon>Pseudomonadati</taxon>
        <taxon>Pseudomonadota</taxon>
        <taxon>Betaproteobacteria</taxon>
        <taxon>Burkholderiales</taxon>
        <taxon>Sphaerotilaceae</taxon>
        <taxon>Inhella</taxon>
    </lineage>
</organism>
<dbReference type="EMBL" id="JACHHO010000005">
    <property type="protein sequence ID" value="MBB5205709.1"/>
    <property type="molecule type" value="Genomic_DNA"/>
</dbReference>
<dbReference type="Proteomes" id="UP000554837">
    <property type="component" value="Unassembled WGS sequence"/>
</dbReference>
<reference evidence="1 2" key="1">
    <citation type="submission" date="2020-08" db="EMBL/GenBank/DDBJ databases">
        <title>Genomic Encyclopedia of Type Strains, Phase IV (KMG-IV): sequencing the most valuable type-strain genomes for metagenomic binning, comparative biology and taxonomic classification.</title>
        <authorList>
            <person name="Goeker M."/>
        </authorList>
    </citation>
    <scope>NUCLEOTIDE SEQUENCE [LARGE SCALE GENOMIC DNA]</scope>
    <source>
        <strain evidence="1 2">DSM 23958</strain>
    </source>
</reference>
<accession>A0A840SBI3</accession>
<protein>
    <recommendedName>
        <fullName evidence="3">PilJ/NarX-like methyl-accepting chemotaxis transducer</fullName>
    </recommendedName>
</protein>
<dbReference type="OrthoDB" id="9844283at2"/>
<evidence type="ECO:0008006" key="3">
    <source>
        <dbReference type="Google" id="ProtNLM"/>
    </source>
</evidence>
<gene>
    <name evidence="1" type="ORF">HNQ51_003036</name>
</gene>
<name>A0A840SBI3_9BURK</name>
<evidence type="ECO:0000313" key="1">
    <source>
        <dbReference type="EMBL" id="MBB5205709.1"/>
    </source>
</evidence>
<comment type="caution">
    <text evidence="1">The sequence shown here is derived from an EMBL/GenBank/DDBJ whole genome shotgun (WGS) entry which is preliminary data.</text>
</comment>